<evidence type="ECO:0000313" key="2">
    <source>
        <dbReference type="EMBL" id="BDS11914.1"/>
    </source>
</evidence>
<accession>A0A915YF68</accession>
<evidence type="ECO:0000259" key="1">
    <source>
        <dbReference type="Pfam" id="PF13304"/>
    </source>
</evidence>
<dbReference type="AlphaFoldDB" id="A0A915YF68"/>
<feature type="domain" description="ATPase AAA-type core" evidence="1">
    <location>
        <begin position="25"/>
        <end position="75"/>
    </location>
</feature>
<dbReference type="InterPro" id="IPR027417">
    <property type="entry name" value="P-loop_NTPase"/>
</dbReference>
<dbReference type="Gene3D" id="3.40.50.300">
    <property type="entry name" value="P-loop containing nucleotide triphosphate hydrolases"/>
    <property type="match status" value="1"/>
</dbReference>
<dbReference type="PANTHER" id="PTHR40396">
    <property type="entry name" value="ATPASE-LIKE PROTEIN"/>
    <property type="match status" value="1"/>
</dbReference>
<evidence type="ECO:0000313" key="3">
    <source>
        <dbReference type="Proteomes" id="UP001060919"/>
    </source>
</evidence>
<dbReference type="RefSeq" id="WP_264793050.1">
    <property type="nucleotide sequence ID" value="NZ_AP026867.1"/>
</dbReference>
<name>A0A915YF68_9BACT</name>
<reference evidence="2" key="1">
    <citation type="submission" date="2022-09" db="EMBL/GenBank/DDBJ databases">
        <title>Aureispira anguillicida sp. nov., isolated from Leptocephalus of Japanese eel Anguilla japonica.</title>
        <authorList>
            <person name="Yuasa K."/>
            <person name="Mekata T."/>
            <person name="Ikunari K."/>
        </authorList>
    </citation>
    <scope>NUCLEOTIDE SEQUENCE</scope>
    <source>
        <strain evidence="2">EL160426</strain>
    </source>
</reference>
<dbReference type="KEGG" id="aup:AsAng_0026280"/>
<keyword evidence="3" id="KW-1185">Reference proteome</keyword>
<sequence>MLKRVTLENFFSFGASTTIALNPDVNILVGINGSGKSNFLKAIRLLHEAVAGQGFEKTFLQEWGGFANVANVCGGKKDYIKLSYVFSFNVLEYQGEKEEDWTNDRYDSTYEIKIHRLGATGYYFEERLISKNGALAPSEFIAMHNNKGKLLLLLDAEAESGELIDYPNEKIPYSFSGSELILRQIDRNINLYTALKDAIEKLSIYDYFSTASNSVIRQPSIFGTEEKLLPTGENLNSIIQKLKNNHSLEYEKIEKLLGDINPNFKDITFNLFGSKSYLLLREKNLANAISIEHLSDGTLRYLLFLAIFYNPNRGKAICIDEPETGLHPDMINTVSDSIKHASKDTQLFIATHSPLLLNAFDLEDILIFEKDEKNQTKVLRKTEEDFAEWNDDYLVGQLWLNGQIGGKRW</sequence>
<dbReference type="GO" id="GO:0005524">
    <property type="term" value="F:ATP binding"/>
    <property type="evidence" value="ECO:0007669"/>
    <property type="project" value="InterPro"/>
</dbReference>
<dbReference type="InterPro" id="IPR014555">
    <property type="entry name" value="RecF-like"/>
</dbReference>
<gene>
    <name evidence="2" type="ORF">AsAng_0026280</name>
</gene>
<dbReference type="InterPro" id="IPR003959">
    <property type="entry name" value="ATPase_AAA_core"/>
</dbReference>
<dbReference type="GO" id="GO:0016887">
    <property type="term" value="F:ATP hydrolysis activity"/>
    <property type="evidence" value="ECO:0007669"/>
    <property type="project" value="InterPro"/>
</dbReference>
<dbReference type="PIRSF" id="PIRSF029347">
    <property type="entry name" value="RecF"/>
    <property type="match status" value="1"/>
</dbReference>
<proteinExistence type="predicted"/>
<organism evidence="2 3">
    <name type="scientific">Aureispira anguillae</name>
    <dbReference type="NCBI Taxonomy" id="2864201"/>
    <lineage>
        <taxon>Bacteria</taxon>
        <taxon>Pseudomonadati</taxon>
        <taxon>Bacteroidota</taxon>
        <taxon>Saprospiria</taxon>
        <taxon>Saprospirales</taxon>
        <taxon>Saprospiraceae</taxon>
        <taxon>Aureispira</taxon>
    </lineage>
</organism>
<dbReference type="SUPFAM" id="SSF52540">
    <property type="entry name" value="P-loop containing nucleoside triphosphate hydrolases"/>
    <property type="match status" value="1"/>
</dbReference>
<dbReference type="Pfam" id="PF13304">
    <property type="entry name" value="AAA_21"/>
    <property type="match status" value="2"/>
</dbReference>
<dbReference type="PANTHER" id="PTHR40396:SF1">
    <property type="entry name" value="ATPASE AAA-TYPE CORE DOMAIN-CONTAINING PROTEIN"/>
    <property type="match status" value="1"/>
</dbReference>
<feature type="domain" description="ATPase AAA-type core" evidence="1">
    <location>
        <begin position="252"/>
        <end position="358"/>
    </location>
</feature>
<dbReference type="EMBL" id="AP026867">
    <property type="protein sequence ID" value="BDS11914.1"/>
    <property type="molecule type" value="Genomic_DNA"/>
</dbReference>
<protein>
    <submittedName>
        <fullName evidence="2">AAA family ATPase</fullName>
    </submittedName>
</protein>
<dbReference type="Proteomes" id="UP001060919">
    <property type="component" value="Chromosome"/>
</dbReference>